<dbReference type="FunFam" id="3.90.228.10:FF:000005">
    <property type="entry name" value="Poly [ADP-ribose] polymerase"/>
    <property type="match status" value="1"/>
</dbReference>
<evidence type="ECO:0000256" key="11">
    <source>
        <dbReference type="ARBA" id="ARBA00023230"/>
    </source>
</evidence>
<keyword evidence="2 15" id="KW-0328">Glycosyltransferase</keyword>
<name>A0AA89BVQ2_PINIB</name>
<evidence type="ECO:0000256" key="9">
    <source>
        <dbReference type="ARBA" id="ARBA00023027"/>
    </source>
</evidence>
<evidence type="ECO:0000256" key="5">
    <source>
        <dbReference type="ARBA" id="ARBA00022695"/>
    </source>
</evidence>
<dbReference type="GO" id="GO:0003950">
    <property type="term" value="F:NAD+ poly-ADP-ribosyltransferase activity"/>
    <property type="evidence" value="ECO:0007669"/>
    <property type="project" value="UniProtKB-UniRule"/>
</dbReference>
<comment type="caution">
    <text evidence="18">The sequence shown here is derived from an EMBL/GenBank/DDBJ whole genome shotgun (WGS) entry which is preliminary data.</text>
</comment>
<dbReference type="GO" id="GO:0006986">
    <property type="term" value="P:response to unfolded protein"/>
    <property type="evidence" value="ECO:0007669"/>
    <property type="project" value="UniProtKB-KW"/>
</dbReference>
<accession>A0AA89BVQ2</accession>
<evidence type="ECO:0000256" key="13">
    <source>
        <dbReference type="ARBA" id="ARBA00056446"/>
    </source>
</evidence>
<sequence length="332" mass="38400">MTGEGEDHLAFIQAAIQAKPLETELRWSLFVSSLYSYRYDTVLKPFPPMFMKDNGEKDFKRLEGCVEDVPTMRTFLNPAKCNSLPKEVVELVRWVLDYRNFHLQLKDNNQFTEIKQMTKDSGVSSVDPNYIFEVEYDEVSSSKFEELRNNRDLLYGYHGSRIENFYSILHHGLASHMNKVSVFGEGTYLSSELSVSLHYSPQGRGWERSTLGERLGCIAVCEMIDDPKAVKCKVKDGNRNERSRAINSEAGDVPEKYYIVQNNDVIRVKYLLVYAQKSSNVSPSRSRMRAWVSKHKFLLMMVIYVLILLIVGLANSKTFWHYVRRLTSSKLR</sequence>
<dbReference type="Gene3D" id="3.90.228.10">
    <property type="match status" value="1"/>
</dbReference>
<evidence type="ECO:0000256" key="15">
    <source>
        <dbReference type="RuleBase" id="RU362114"/>
    </source>
</evidence>
<evidence type="ECO:0000256" key="14">
    <source>
        <dbReference type="ARBA" id="ARBA00062100"/>
    </source>
</evidence>
<proteinExistence type="inferred from homology"/>
<protein>
    <recommendedName>
        <fullName evidence="15">Poly [ADP-ribose] polymerase</fullName>
        <shortName evidence="15">PARP</shortName>
        <ecNumber evidence="15">2.4.2.-</ecNumber>
    </recommendedName>
</protein>
<keyword evidence="4 16" id="KW-0812">Transmembrane</keyword>
<comment type="subcellular location">
    <subcellularLocation>
        <location evidence="1">Endoplasmic reticulum membrane</location>
        <topology evidence="1">Single-pass type IV membrane protein</topology>
    </subcellularLocation>
</comment>
<dbReference type="GO" id="GO:0016779">
    <property type="term" value="F:nucleotidyltransferase activity"/>
    <property type="evidence" value="ECO:0007669"/>
    <property type="project" value="UniProtKB-KW"/>
</dbReference>
<gene>
    <name evidence="18" type="ORF">FSP39_014658</name>
</gene>
<dbReference type="InterPro" id="IPR051838">
    <property type="entry name" value="ARTD_PARP"/>
</dbReference>
<dbReference type="AlphaFoldDB" id="A0AA89BVQ2"/>
<feature type="domain" description="PARP catalytic" evidence="17">
    <location>
        <begin position="75"/>
        <end position="283"/>
    </location>
</feature>
<keyword evidence="3 15" id="KW-0808">Transferase</keyword>
<dbReference type="Pfam" id="PF18084">
    <property type="entry name" value="ARTD15_N"/>
    <property type="match status" value="1"/>
</dbReference>
<evidence type="ECO:0000256" key="6">
    <source>
        <dbReference type="ARBA" id="ARBA00022765"/>
    </source>
</evidence>
<dbReference type="GO" id="GO:0005789">
    <property type="term" value="C:endoplasmic reticulum membrane"/>
    <property type="evidence" value="ECO:0007669"/>
    <property type="project" value="UniProtKB-SubCell"/>
</dbReference>
<dbReference type="InterPro" id="IPR012317">
    <property type="entry name" value="Poly(ADP-ribose)pol_cat_dom"/>
</dbReference>
<keyword evidence="8 16" id="KW-1133">Transmembrane helix</keyword>
<keyword evidence="7" id="KW-0256">Endoplasmic reticulum</keyword>
<dbReference type="SUPFAM" id="SSF56399">
    <property type="entry name" value="ADP-ribosylation"/>
    <property type="match status" value="1"/>
</dbReference>
<dbReference type="PROSITE" id="PS51059">
    <property type="entry name" value="PARP_CATALYTIC"/>
    <property type="match status" value="1"/>
</dbReference>
<organism evidence="18 19">
    <name type="scientific">Pinctada imbricata</name>
    <name type="common">Atlantic pearl-oyster</name>
    <name type="synonym">Pinctada martensii</name>
    <dbReference type="NCBI Taxonomy" id="66713"/>
    <lineage>
        <taxon>Eukaryota</taxon>
        <taxon>Metazoa</taxon>
        <taxon>Spiralia</taxon>
        <taxon>Lophotrochozoa</taxon>
        <taxon>Mollusca</taxon>
        <taxon>Bivalvia</taxon>
        <taxon>Autobranchia</taxon>
        <taxon>Pteriomorphia</taxon>
        <taxon>Pterioida</taxon>
        <taxon>Pterioidea</taxon>
        <taxon>Pteriidae</taxon>
        <taxon>Pinctada</taxon>
    </lineage>
</organism>
<comment type="subunit">
    <text evidence="14">Interacts with KPNB1.</text>
</comment>
<evidence type="ECO:0000313" key="19">
    <source>
        <dbReference type="Proteomes" id="UP001186944"/>
    </source>
</evidence>
<comment type="similarity">
    <text evidence="12">Belongs to the ARTD/PARP family.</text>
</comment>
<dbReference type="EC" id="2.4.2.-" evidence="15"/>
<keyword evidence="19" id="KW-1185">Reference proteome</keyword>
<evidence type="ECO:0000313" key="18">
    <source>
        <dbReference type="EMBL" id="KAK3097933.1"/>
    </source>
</evidence>
<feature type="transmembrane region" description="Helical" evidence="16">
    <location>
        <begin position="297"/>
        <end position="314"/>
    </location>
</feature>
<evidence type="ECO:0000256" key="2">
    <source>
        <dbReference type="ARBA" id="ARBA00022676"/>
    </source>
</evidence>
<keyword evidence="6" id="KW-0013">ADP-ribosylation</keyword>
<dbReference type="EMBL" id="VSWD01000007">
    <property type="protein sequence ID" value="KAK3097933.1"/>
    <property type="molecule type" value="Genomic_DNA"/>
</dbReference>
<dbReference type="Proteomes" id="UP001186944">
    <property type="component" value="Unassembled WGS sequence"/>
</dbReference>
<keyword evidence="5" id="KW-0548">Nucleotidyltransferase</keyword>
<reference evidence="18" key="1">
    <citation type="submission" date="2019-08" db="EMBL/GenBank/DDBJ databases">
        <title>The improved chromosome-level genome for the pearl oyster Pinctada fucata martensii using PacBio sequencing and Hi-C.</title>
        <authorList>
            <person name="Zheng Z."/>
        </authorList>
    </citation>
    <scope>NUCLEOTIDE SEQUENCE</scope>
    <source>
        <strain evidence="18">ZZ-2019</strain>
        <tissue evidence="18">Adductor muscle</tissue>
    </source>
</reference>
<evidence type="ECO:0000259" key="17">
    <source>
        <dbReference type="PROSITE" id="PS51059"/>
    </source>
</evidence>
<keyword evidence="10 16" id="KW-0472">Membrane</keyword>
<evidence type="ECO:0000256" key="3">
    <source>
        <dbReference type="ARBA" id="ARBA00022679"/>
    </source>
</evidence>
<evidence type="ECO:0000256" key="4">
    <source>
        <dbReference type="ARBA" id="ARBA00022692"/>
    </source>
</evidence>
<evidence type="ECO:0000256" key="8">
    <source>
        <dbReference type="ARBA" id="ARBA00022989"/>
    </source>
</evidence>
<evidence type="ECO:0000256" key="1">
    <source>
        <dbReference type="ARBA" id="ARBA00004163"/>
    </source>
</evidence>
<dbReference type="Pfam" id="PF00644">
    <property type="entry name" value="PARP"/>
    <property type="match status" value="1"/>
</dbReference>
<evidence type="ECO:0000256" key="12">
    <source>
        <dbReference type="ARBA" id="ARBA00024347"/>
    </source>
</evidence>
<evidence type="ECO:0000256" key="10">
    <source>
        <dbReference type="ARBA" id="ARBA00023136"/>
    </source>
</evidence>
<evidence type="ECO:0000256" key="16">
    <source>
        <dbReference type="SAM" id="Phobius"/>
    </source>
</evidence>
<evidence type="ECO:0000256" key="7">
    <source>
        <dbReference type="ARBA" id="ARBA00022824"/>
    </source>
</evidence>
<keyword evidence="11" id="KW-0834">Unfolded protein response</keyword>
<keyword evidence="9 15" id="KW-0520">NAD</keyword>
<dbReference type="PANTHER" id="PTHR21328">
    <property type="entry name" value="POLY ADP-RIBOSE POLYMERASE FAMILY, MEMBER PARP"/>
    <property type="match status" value="1"/>
</dbReference>
<comment type="function">
    <text evidence="13">Intracellular mono-ADP-ribosyltransferase that plays a role in different processes, such as protein translation and unfolded protein response (UPR), through the mono-ADP-ribosylation of proteins involved in those processes. Acts as an inhibitor of protein translation by catalyzing mono-ADP-ribosylation of ribosomal subunits, such as RPL14 and RPS6, thereby inhibiting polysome assembly and mRNA loading. Mono-ADP-ribosylation of ribosomal subunits is promoted by NMNAT2. Involved in the unfolded protein response (UPR) by ADP-ribosylating and activating EIF2AK3 and ERN1, two important UPR effectors. May also mediate mono-ADP-ribosylation of karyopherin KPNB1 a nuclear import factor. May not modify proteins on arginine or cysteine residues compared to other mono-ADP-ribosyltransferases.</text>
</comment>
<dbReference type="InterPro" id="IPR041400">
    <property type="entry name" value="PARP16_N"/>
</dbReference>